<keyword evidence="8" id="KW-1185">Reference proteome</keyword>
<dbReference type="GO" id="GO:0009279">
    <property type="term" value="C:cell outer membrane"/>
    <property type="evidence" value="ECO:0007669"/>
    <property type="project" value="UniProtKB-SubCell"/>
</dbReference>
<dbReference type="OrthoDB" id="9805832at2"/>
<dbReference type="Proteomes" id="UP000037507">
    <property type="component" value="Unassembled WGS sequence"/>
</dbReference>
<dbReference type="PROSITE" id="PS01068">
    <property type="entry name" value="OMPA_1"/>
    <property type="match status" value="1"/>
</dbReference>
<protein>
    <recommendedName>
        <fullName evidence="6">OmpA-like domain-containing protein</fullName>
    </recommendedName>
</protein>
<evidence type="ECO:0000313" key="8">
    <source>
        <dbReference type="Proteomes" id="UP000037507"/>
    </source>
</evidence>
<evidence type="ECO:0000256" key="5">
    <source>
        <dbReference type="SAM" id="SignalP"/>
    </source>
</evidence>
<dbReference type="PANTHER" id="PTHR30329:SF21">
    <property type="entry name" value="LIPOPROTEIN YIAD-RELATED"/>
    <property type="match status" value="1"/>
</dbReference>
<sequence>MKHLSLALALLLTLAPVGAQLVQQASKEDLIDKLTPPAPPTTRSLRNIAPKPVTVDLSIQFDFDSARLQSSSKPLLDNLAQAMNSERLSVLKFKVEGHTDAKGKPDYNQELSARRAQAVQTYLVSQNVAAERLQAEGKGASELLVPDKPLASDNRRVRISVNP</sequence>
<keyword evidence="5" id="KW-0732">Signal</keyword>
<dbReference type="PROSITE" id="PS51123">
    <property type="entry name" value="OMPA_2"/>
    <property type="match status" value="1"/>
</dbReference>
<accession>A0A2T7UCB0</accession>
<feature type="signal peptide" evidence="5">
    <location>
        <begin position="1"/>
        <end position="19"/>
    </location>
</feature>
<evidence type="ECO:0000256" key="1">
    <source>
        <dbReference type="ARBA" id="ARBA00004442"/>
    </source>
</evidence>
<reference evidence="7" key="1">
    <citation type="submission" date="2017-04" db="EMBL/GenBank/DDBJ databases">
        <title>Unexpected and diverse lifestyles within the genus Limnohabitans.</title>
        <authorList>
            <person name="Kasalicky V."/>
            <person name="Mehrshad M."/>
            <person name="Andrei S.-A."/>
            <person name="Salcher M."/>
            <person name="Kratochvilova H."/>
            <person name="Simek K."/>
            <person name="Ghai R."/>
        </authorList>
    </citation>
    <scope>NUCLEOTIDE SEQUENCE [LARGE SCALE GENOMIC DNA]</scope>
    <source>
        <strain evidence="7">II-D5</strain>
    </source>
</reference>
<keyword evidence="2 4" id="KW-0472">Membrane</keyword>
<dbReference type="PANTHER" id="PTHR30329">
    <property type="entry name" value="STATOR ELEMENT OF FLAGELLAR MOTOR COMPLEX"/>
    <property type="match status" value="1"/>
</dbReference>
<dbReference type="InterPro" id="IPR006664">
    <property type="entry name" value="OMP_bac"/>
</dbReference>
<dbReference type="InterPro" id="IPR036737">
    <property type="entry name" value="OmpA-like_sf"/>
</dbReference>
<feature type="domain" description="OmpA-like" evidence="6">
    <location>
        <begin position="48"/>
        <end position="163"/>
    </location>
</feature>
<proteinExistence type="predicted"/>
<evidence type="ECO:0000256" key="4">
    <source>
        <dbReference type="PROSITE-ProRule" id="PRU00473"/>
    </source>
</evidence>
<organism evidence="7 8">
    <name type="scientific">Limnohabitans planktonicus II-D5</name>
    <dbReference type="NCBI Taxonomy" id="1293045"/>
    <lineage>
        <taxon>Bacteria</taxon>
        <taxon>Pseudomonadati</taxon>
        <taxon>Pseudomonadota</taxon>
        <taxon>Betaproteobacteria</taxon>
        <taxon>Burkholderiales</taxon>
        <taxon>Comamonadaceae</taxon>
        <taxon>Limnohabitans</taxon>
    </lineage>
</organism>
<keyword evidence="3" id="KW-0998">Cell outer membrane</keyword>
<evidence type="ECO:0000259" key="6">
    <source>
        <dbReference type="PROSITE" id="PS51123"/>
    </source>
</evidence>
<evidence type="ECO:0000256" key="2">
    <source>
        <dbReference type="ARBA" id="ARBA00023136"/>
    </source>
</evidence>
<name>A0A2T7UCB0_9BURK</name>
<comment type="subcellular location">
    <subcellularLocation>
        <location evidence="1">Cell outer membrane</location>
    </subcellularLocation>
</comment>
<dbReference type="STRING" id="1293045.H663_10885"/>
<dbReference type="InterPro" id="IPR006665">
    <property type="entry name" value="OmpA-like"/>
</dbReference>
<dbReference type="PRINTS" id="PR01021">
    <property type="entry name" value="OMPADOMAIN"/>
</dbReference>
<dbReference type="RefSeq" id="WP_083451182.1">
    <property type="nucleotide sequence ID" value="NZ_LFYT02000016.1"/>
</dbReference>
<evidence type="ECO:0000256" key="3">
    <source>
        <dbReference type="ARBA" id="ARBA00023237"/>
    </source>
</evidence>
<dbReference type="Gene3D" id="3.30.1330.60">
    <property type="entry name" value="OmpA-like domain"/>
    <property type="match status" value="1"/>
</dbReference>
<feature type="chain" id="PRO_5015408242" description="OmpA-like domain-containing protein" evidence="5">
    <location>
        <begin position="20"/>
        <end position="163"/>
    </location>
</feature>
<comment type="caution">
    <text evidence="7">The sequence shown here is derived from an EMBL/GenBank/DDBJ whole genome shotgun (WGS) entry which is preliminary data.</text>
</comment>
<dbReference type="InterPro" id="IPR006690">
    <property type="entry name" value="OMPA-like_CS"/>
</dbReference>
<dbReference type="Pfam" id="PF00691">
    <property type="entry name" value="OmpA"/>
    <property type="match status" value="1"/>
</dbReference>
<dbReference type="InterPro" id="IPR050330">
    <property type="entry name" value="Bact_OuterMem_StrucFunc"/>
</dbReference>
<dbReference type="AlphaFoldDB" id="A0A2T7UCB0"/>
<dbReference type="EMBL" id="LFYT02000016">
    <property type="protein sequence ID" value="PVE42252.1"/>
    <property type="molecule type" value="Genomic_DNA"/>
</dbReference>
<gene>
    <name evidence="7" type="ORF">H663_012810</name>
</gene>
<dbReference type="SUPFAM" id="SSF103088">
    <property type="entry name" value="OmpA-like"/>
    <property type="match status" value="1"/>
</dbReference>
<dbReference type="CDD" id="cd07185">
    <property type="entry name" value="OmpA_C-like"/>
    <property type="match status" value="1"/>
</dbReference>
<evidence type="ECO:0000313" key="7">
    <source>
        <dbReference type="EMBL" id="PVE42252.1"/>
    </source>
</evidence>